<dbReference type="RefSeq" id="WP_227261328.1">
    <property type="nucleotide sequence ID" value="NZ_BAAADU010000002.1"/>
</dbReference>
<gene>
    <name evidence="2" type="ORF">GCM10009019_09670</name>
</gene>
<feature type="transmembrane region" description="Helical" evidence="1">
    <location>
        <begin position="55"/>
        <end position="72"/>
    </location>
</feature>
<keyword evidence="1" id="KW-0812">Transmembrane</keyword>
<dbReference type="GeneID" id="68571907"/>
<evidence type="ECO:0008006" key="4">
    <source>
        <dbReference type="Google" id="ProtNLM"/>
    </source>
</evidence>
<keyword evidence="1" id="KW-0472">Membrane</keyword>
<keyword evidence="1" id="KW-1133">Transmembrane helix</keyword>
<feature type="transmembrane region" description="Helical" evidence="1">
    <location>
        <begin position="78"/>
        <end position="96"/>
    </location>
</feature>
<reference evidence="2 3" key="1">
    <citation type="journal article" date="2019" name="Int. J. Syst. Evol. Microbiol.">
        <title>The Global Catalogue of Microorganisms (GCM) 10K type strain sequencing project: providing services to taxonomists for standard genome sequencing and annotation.</title>
        <authorList>
            <consortium name="The Broad Institute Genomics Platform"/>
            <consortium name="The Broad Institute Genome Sequencing Center for Infectious Disease"/>
            <person name="Wu L."/>
            <person name="Ma J."/>
        </authorList>
    </citation>
    <scope>NUCLEOTIDE SEQUENCE [LARGE SCALE GENOMIC DNA]</scope>
    <source>
        <strain evidence="2 3">JCM 16327</strain>
    </source>
</reference>
<evidence type="ECO:0000256" key="1">
    <source>
        <dbReference type="SAM" id="Phobius"/>
    </source>
</evidence>
<evidence type="ECO:0000313" key="2">
    <source>
        <dbReference type="EMBL" id="GAA0649072.1"/>
    </source>
</evidence>
<protein>
    <recommendedName>
        <fullName evidence="4">DUF4233 domain-containing protein</fullName>
    </recommendedName>
</protein>
<accession>A0AAV3T0L1</accession>
<dbReference type="AlphaFoldDB" id="A0AAV3T0L1"/>
<comment type="caution">
    <text evidence="2">The sequence shown here is derived from an EMBL/GenBank/DDBJ whole genome shotgun (WGS) entry which is preliminary data.</text>
</comment>
<keyword evidence="3" id="KW-1185">Reference proteome</keyword>
<organism evidence="2 3">
    <name type="scientific">Salarchaeum japonicum</name>
    <dbReference type="NCBI Taxonomy" id="555573"/>
    <lineage>
        <taxon>Archaea</taxon>
        <taxon>Methanobacteriati</taxon>
        <taxon>Methanobacteriota</taxon>
        <taxon>Stenosarchaea group</taxon>
        <taxon>Halobacteria</taxon>
        <taxon>Halobacteriales</taxon>
        <taxon>Halobacteriaceae</taxon>
    </lineage>
</organism>
<proteinExistence type="predicted"/>
<dbReference type="EMBL" id="BAAADU010000002">
    <property type="protein sequence ID" value="GAA0649072.1"/>
    <property type="molecule type" value="Genomic_DNA"/>
</dbReference>
<dbReference type="Proteomes" id="UP001500194">
    <property type="component" value="Unassembled WGS sequence"/>
</dbReference>
<name>A0AAV3T0L1_9EURY</name>
<feature type="transmembrane region" description="Helical" evidence="1">
    <location>
        <begin position="32"/>
        <end position="48"/>
    </location>
</feature>
<sequence>MALDRHDAAAGVLALLGLAVFAYTLLVTFTPIFGGIVALAALAVAALVRARDLEHAAVVALLAAVVVAATAATGTLYGLLLGLILAAVCYVGWRVVTGRTG</sequence>
<evidence type="ECO:0000313" key="3">
    <source>
        <dbReference type="Proteomes" id="UP001500194"/>
    </source>
</evidence>